<evidence type="ECO:0000259" key="4">
    <source>
        <dbReference type="PROSITE" id="PS50175"/>
    </source>
</evidence>
<reference evidence="5 6" key="1">
    <citation type="submission" date="2019-09" db="EMBL/GenBank/DDBJ databases">
        <title>Bird 10,000 Genomes (B10K) Project - Family phase.</title>
        <authorList>
            <person name="Zhang G."/>
        </authorList>
    </citation>
    <scope>NUCLEOTIDE SEQUENCE [LARGE SCALE GENOMIC DNA]</scope>
    <source>
        <strain evidence="5">B10K-DU-012-10</strain>
        <tissue evidence="5">Blood</tissue>
    </source>
</reference>
<accession>A0A7K6C7G4</accession>
<protein>
    <submittedName>
        <fullName evidence="5">POK9 protein</fullName>
    </submittedName>
</protein>
<dbReference type="PROSITE" id="PS50175">
    <property type="entry name" value="ASP_PROT_RETROV"/>
    <property type="match status" value="1"/>
</dbReference>
<proteinExistence type="predicted"/>
<dbReference type="Pfam" id="PF00692">
    <property type="entry name" value="dUTPase"/>
    <property type="match status" value="1"/>
</dbReference>
<evidence type="ECO:0000256" key="2">
    <source>
        <dbReference type="ARBA" id="ARBA00022750"/>
    </source>
</evidence>
<dbReference type="Gene3D" id="2.70.40.10">
    <property type="match status" value="1"/>
</dbReference>
<feature type="domain" description="Peptidase A2" evidence="4">
    <location>
        <begin position="145"/>
        <end position="159"/>
    </location>
</feature>
<dbReference type="SUPFAM" id="SSF51283">
    <property type="entry name" value="dUTPase-like"/>
    <property type="match status" value="1"/>
</dbReference>
<dbReference type="PROSITE" id="PS00141">
    <property type="entry name" value="ASP_PROTEASE"/>
    <property type="match status" value="1"/>
</dbReference>
<dbReference type="EMBL" id="VZRJ01008910">
    <property type="protein sequence ID" value="NWV10613.1"/>
    <property type="molecule type" value="Genomic_DNA"/>
</dbReference>
<dbReference type="PANTHER" id="PTHR19422:SF123">
    <property type="entry name" value="RT1 CLASS I, LOCUS CE15"/>
    <property type="match status" value="1"/>
</dbReference>
<keyword evidence="1" id="KW-0645">Protease</keyword>
<feature type="non-terminal residue" evidence="5">
    <location>
        <position position="1"/>
    </location>
</feature>
<dbReference type="InterPro" id="IPR021109">
    <property type="entry name" value="Peptidase_aspartic_dom_sf"/>
</dbReference>
<dbReference type="InterPro" id="IPR001995">
    <property type="entry name" value="Peptidase_A2_cat"/>
</dbReference>
<dbReference type="GO" id="GO:0004190">
    <property type="term" value="F:aspartic-type endopeptidase activity"/>
    <property type="evidence" value="ECO:0007669"/>
    <property type="project" value="UniProtKB-KW"/>
</dbReference>
<dbReference type="InterPro" id="IPR029054">
    <property type="entry name" value="dUTPase-like"/>
</dbReference>
<dbReference type="InterPro" id="IPR051592">
    <property type="entry name" value="HERV-K_Pro_peptidase_A2"/>
</dbReference>
<evidence type="ECO:0000256" key="3">
    <source>
        <dbReference type="ARBA" id="ARBA00022801"/>
    </source>
</evidence>
<feature type="non-terminal residue" evidence="5">
    <location>
        <position position="159"/>
    </location>
</feature>
<dbReference type="CDD" id="cd07557">
    <property type="entry name" value="trimeric_dUTPase"/>
    <property type="match status" value="1"/>
</dbReference>
<keyword evidence="2" id="KW-0064">Aspartyl protease</keyword>
<dbReference type="SUPFAM" id="SSF50630">
    <property type="entry name" value="Acid proteases"/>
    <property type="match status" value="1"/>
</dbReference>
<dbReference type="InterPro" id="IPR001969">
    <property type="entry name" value="Aspartic_peptidase_AS"/>
</dbReference>
<dbReference type="InterPro" id="IPR036157">
    <property type="entry name" value="dUTPase-like_sf"/>
</dbReference>
<dbReference type="GO" id="GO:0006508">
    <property type="term" value="P:proteolysis"/>
    <property type="evidence" value="ECO:0007669"/>
    <property type="project" value="UniProtKB-KW"/>
</dbReference>
<dbReference type="AlphaFoldDB" id="A0A7K6C7G4"/>
<evidence type="ECO:0000313" key="6">
    <source>
        <dbReference type="Proteomes" id="UP000584880"/>
    </source>
</evidence>
<organism evidence="5 6">
    <name type="scientific">Ptilonorhynchus violaceus</name>
    <name type="common">Satin bowerbird</name>
    <name type="synonym">Pyrrhocorax violaceus</name>
    <dbReference type="NCBI Taxonomy" id="28724"/>
    <lineage>
        <taxon>Eukaryota</taxon>
        <taxon>Metazoa</taxon>
        <taxon>Chordata</taxon>
        <taxon>Craniata</taxon>
        <taxon>Vertebrata</taxon>
        <taxon>Euteleostomi</taxon>
        <taxon>Archelosauria</taxon>
        <taxon>Archosauria</taxon>
        <taxon>Dinosauria</taxon>
        <taxon>Saurischia</taxon>
        <taxon>Theropoda</taxon>
        <taxon>Coelurosauria</taxon>
        <taxon>Aves</taxon>
        <taxon>Neognathae</taxon>
        <taxon>Neoaves</taxon>
        <taxon>Telluraves</taxon>
        <taxon>Australaves</taxon>
        <taxon>Passeriformes</taxon>
        <taxon>Ptilonorhynchidae</taxon>
        <taxon>Ptilonorhynchus</taxon>
    </lineage>
</organism>
<sequence>SGSLGLDLATTVECTLVDNRPQRVPTGVRGPLKINNQCVGALLIGRSSSAMAGLNILVGLVDADYEGEIQIMVQTLYPPLHIPAGSRIAQLVPLPHLVRALGPPDIARQDKGFGSTGAMNLLTVDLCRQPSKPVTIIFAGQTLSLTALLDTGADVTVVA</sequence>
<dbReference type="Proteomes" id="UP000584880">
    <property type="component" value="Unassembled WGS sequence"/>
</dbReference>
<dbReference type="PANTHER" id="PTHR19422">
    <property type="entry name" value="GAG RETROVIRAL POLYPROTEIN"/>
    <property type="match status" value="1"/>
</dbReference>
<keyword evidence="6" id="KW-1185">Reference proteome</keyword>
<dbReference type="InterPro" id="IPR033704">
    <property type="entry name" value="dUTPase_trimeric"/>
</dbReference>
<keyword evidence="3" id="KW-0378">Hydrolase</keyword>
<evidence type="ECO:0000256" key="1">
    <source>
        <dbReference type="ARBA" id="ARBA00022670"/>
    </source>
</evidence>
<evidence type="ECO:0000313" key="5">
    <source>
        <dbReference type="EMBL" id="NWV10613.1"/>
    </source>
</evidence>
<name>A0A7K6C7G4_PTIVI</name>
<gene>
    <name evidence="5" type="primary">Ervk9_3</name>
    <name evidence="5" type="ORF">PTIVIO_R14608</name>
</gene>
<comment type="caution">
    <text evidence="5">The sequence shown here is derived from an EMBL/GenBank/DDBJ whole genome shotgun (WGS) entry which is preliminary data.</text>
</comment>